<evidence type="ECO:0000256" key="1">
    <source>
        <dbReference type="SAM" id="Phobius"/>
    </source>
</evidence>
<reference evidence="2" key="1">
    <citation type="submission" date="2016-04" db="EMBL/GenBank/DDBJ databases">
        <authorList>
            <person name="Evans L.H."/>
            <person name="Alamgir A."/>
            <person name="Owens N."/>
            <person name="Weber N.D."/>
            <person name="Virtaneva K."/>
            <person name="Barbian K."/>
            <person name="Babar A."/>
            <person name="Rosenke K."/>
        </authorList>
    </citation>
    <scope>NUCLEOTIDE SEQUENCE</scope>
    <source>
        <strain evidence="2">86-1</strain>
    </source>
</reference>
<sequence length="180" mass="20768">MKNRKEYIEKNRELFDDKEPSAGHMERFEALLNKQADVQEPEKRPAKRLKLISFISVAASIAILIGVAVKFYAPQSIEVAPPTENSIATDEFKATNDYYNQQMEEQIADIMCKLAYTDTENQAQLSRDIEKIMSSNTAFVDEMSKNENQEMAIRYLVKHYKTNIQKLESINEKLGKYTKC</sequence>
<organism evidence="2">
    <name type="scientific">uncultured Dysgonomonas sp</name>
    <dbReference type="NCBI Taxonomy" id="206096"/>
    <lineage>
        <taxon>Bacteria</taxon>
        <taxon>Pseudomonadati</taxon>
        <taxon>Bacteroidota</taxon>
        <taxon>Bacteroidia</taxon>
        <taxon>Bacteroidales</taxon>
        <taxon>Dysgonomonadaceae</taxon>
        <taxon>Dysgonomonas</taxon>
        <taxon>environmental samples</taxon>
    </lineage>
</organism>
<feature type="transmembrane region" description="Helical" evidence="1">
    <location>
        <begin position="51"/>
        <end position="73"/>
    </location>
</feature>
<keyword evidence="1" id="KW-0812">Transmembrane</keyword>
<evidence type="ECO:0000313" key="2">
    <source>
        <dbReference type="EMBL" id="SBV99987.1"/>
    </source>
</evidence>
<name>A0A212JKP5_9BACT</name>
<keyword evidence="1" id="KW-0472">Membrane</keyword>
<keyword evidence="1" id="KW-1133">Transmembrane helix</keyword>
<dbReference type="AlphaFoldDB" id="A0A212JKP5"/>
<accession>A0A212JKP5</accession>
<protein>
    <submittedName>
        <fullName evidence="2">Uncharacterized protein</fullName>
    </submittedName>
</protein>
<dbReference type="EMBL" id="FLUM01000002">
    <property type="protein sequence ID" value="SBV99987.1"/>
    <property type="molecule type" value="Genomic_DNA"/>
</dbReference>
<gene>
    <name evidence="2" type="ORF">KL86DYS1_20075</name>
</gene>
<proteinExistence type="predicted"/>
<dbReference type="RefSeq" id="WP_296941187.1">
    <property type="nucleotide sequence ID" value="NZ_LT599032.1"/>
</dbReference>